<protein>
    <recommendedName>
        <fullName evidence="4">DZANK-type domain-containing protein</fullName>
    </recommendedName>
</protein>
<dbReference type="RefSeq" id="WP_250875401.1">
    <property type="nucleotide sequence ID" value="NZ_JALXFV010000008.1"/>
</dbReference>
<accession>A0ABD6B0Y9</accession>
<dbReference type="EMBL" id="JBHUDC010000008">
    <property type="protein sequence ID" value="MFD1515487.1"/>
    <property type="molecule type" value="Genomic_DNA"/>
</dbReference>
<keyword evidence="1" id="KW-1133">Transmembrane helix</keyword>
<keyword evidence="1" id="KW-0472">Membrane</keyword>
<gene>
    <name evidence="2" type="ORF">ACFSBT_19590</name>
</gene>
<feature type="transmembrane region" description="Helical" evidence="1">
    <location>
        <begin position="30"/>
        <end position="51"/>
    </location>
</feature>
<name>A0ABD6B0Y9_9EURY</name>
<comment type="caution">
    <text evidence="2">The sequence shown here is derived from an EMBL/GenBank/DDBJ whole genome shotgun (WGS) entry which is preliminary data.</text>
</comment>
<evidence type="ECO:0008006" key="4">
    <source>
        <dbReference type="Google" id="ProtNLM"/>
    </source>
</evidence>
<evidence type="ECO:0000256" key="1">
    <source>
        <dbReference type="SAM" id="Phobius"/>
    </source>
</evidence>
<keyword evidence="3" id="KW-1185">Reference proteome</keyword>
<dbReference type="AlphaFoldDB" id="A0ABD6B0Y9"/>
<keyword evidence="1" id="KW-0812">Transmembrane</keyword>
<reference evidence="2 3" key="1">
    <citation type="journal article" date="2019" name="Int. J. Syst. Evol. Microbiol.">
        <title>The Global Catalogue of Microorganisms (GCM) 10K type strain sequencing project: providing services to taxonomists for standard genome sequencing and annotation.</title>
        <authorList>
            <consortium name="The Broad Institute Genomics Platform"/>
            <consortium name="The Broad Institute Genome Sequencing Center for Infectious Disease"/>
            <person name="Wu L."/>
            <person name="Ma J."/>
        </authorList>
    </citation>
    <scope>NUCLEOTIDE SEQUENCE [LARGE SCALE GENOMIC DNA]</scope>
    <source>
        <strain evidence="2 3">CGMCC 1.12563</strain>
    </source>
</reference>
<dbReference type="Proteomes" id="UP001597187">
    <property type="component" value="Unassembled WGS sequence"/>
</dbReference>
<evidence type="ECO:0000313" key="3">
    <source>
        <dbReference type="Proteomes" id="UP001597187"/>
    </source>
</evidence>
<proteinExistence type="predicted"/>
<organism evidence="2 3">
    <name type="scientific">Halomarina rubra</name>
    <dbReference type="NCBI Taxonomy" id="2071873"/>
    <lineage>
        <taxon>Archaea</taxon>
        <taxon>Methanobacteriati</taxon>
        <taxon>Methanobacteriota</taxon>
        <taxon>Stenosarchaea group</taxon>
        <taxon>Halobacteria</taxon>
        <taxon>Halobacteriales</taxon>
        <taxon>Natronomonadaceae</taxon>
        <taxon>Halomarina</taxon>
    </lineage>
</organism>
<sequence>MLGTLLLAAFVWGLFAFAVAIDASRRGDHGGFWAVVVLLTGPFGTAAYLLVVMVTDDETEDDTPDADPPETVRVCPTCSTAYDDPRDRCAECDTDLGPDDDHPVGERHETGSRWYCGNCTARVGPEVSECPSCSAVF</sequence>
<evidence type="ECO:0000313" key="2">
    <source>
        <dbReference type="EMBL" id="MFD1515487.1"/>
    </source>
</evidence>